<evidence type="ECO:0000256" key="5">
    <source>
        <dbReference type="ARBA" id="ARBA00038359"/>
    </source>
</evidence>
<comment type="caution">
    <text evidence="9">The sequence shown here is derived from an EMBL/GenBank/DDBJ whole genome shotgun (WGS) entry which is preliminary data.</text>
</comment>
<evidence type="ECO:0000313" key="9">
    <source>
        <dbReference type="EMBL" id="KAL2807768.1"/>
    </source>
</evidence>
<feature type="domain" description="Rhodopsin" evidence="8">
    <location>
        <begin position="27"/>
        <end position="267"/>
    </location>
</feature>
<dbReference type="EMBL" id="JBFXLT010000131">
    <property type="protein sequence ID" value="KAL2807768.1"/>
    <property type="molecule type" value="Genomic_DNA"/>
</dbReference>
<proteinExistence type="inferred from homology"/>
<evidence type="ECO:0000313" key="10">
    <source>
        <dbReference type="Proteomes" id="UP001610334"/>
    </source>
</evidence>
<keyword evidence="2 7" id="KW-0812">Transmembrane</keyword>
<dbReference type="PANTHER" id="PTHR33048:SF164">
    <property type="entry name" value="INTEGRAL MEMBRANE PROTEIN-RELATED"/>
    <property type="match status" value="1"/>
</dbReference>
<gene>
    <name evidence="9" type="ORF">BJX63DRAFT_436757</name>
</gene>
<keyword evidence="3 7" id="KW-1133">Transmembrane helix</keyword>
<name>A0ABR4GX45_9EURO</name>
<feature type="transmembrane region" description="Helical" evidence="7">
    <location>
        <begin position="6"/>
        <end position="31"/>
    </location>
</feature>
<sequence>MSIPDRGWIILAVSWPLFGICAILILLRIWVRTRILRSWGWDDAFIIIAMLCATTNTALSTISAHHGTGRHAVDLSQYQTIQSTKFNWLSQGFHVMSTNWGKVSVGFFLLRIIGKVKHHRPVMYGGIVLLTVINSVCVYTIYGQCSPTSKLWDTSVKGRCWDPDVQKNYAFFQGSSSALSDLVLAVYPLFTIWNLQMVLKVKIGLGVVLSLGVIAMIAAIVKTVNLASLSARADYPWDTVDLTIWIAIEQYLIIIAACIPTLTPLFNIAVRQRTSKKHTSSNNKIGAFTRSRQSGWFHPHPHPLFASGEGKEDVYPLAWARSERVTGSESGDPIVGIGLAEPNQGILMTTEIRVQSASEFGDSSETGTGQGYTGVHAESSR</sequence>
<feature type="transmembrane region" description="Helical" evidence="7">
    <location>
        <begin position="43"/>
        <end position="68"/>
    </location>
</feature>
<feature type="transmembrane region" description="Helical" evidence="7">
    <location>
        <begin position="171"/>
        <end position="193"/>
    </location>
</feature>
<evidence type="ECO:0000259" key="8">
    <source>
        <dbReference type="Pfam" id="PF20684"/>
    </source>
</evidence>
<feature type="transmembrane region" description="Helical" evidence="7">
    <location>
        <begin position="205"/>
        <end position="224"/>
    </location>
</feature>
<accession>A0ABR4GX45</accession>
<comment type="similarity">
    <text evidence="5">Belongs to the SAT4 family.</text>
</comment>
<dbReference type="PANTHER" id="PTHR33048">
    <property type="entry name" value="PTH11-LIKE INTEGRAL MEMBRANE PROTEIN (AFU_ORTHOLOGUE AFUA_5G11245)"/>
    <property type="match status" value="1"/>
</dbReference>
<keyword evidence="10" id="KW-1185">Reference proteome</keyword>
<feature type="transmembrane region" description="Helical" evidence="7">
    <location>
        <begin position="122"/>
        <end position="142"/>
    </location>
</feature>
<organism evidence="9 10">
    <name type="scientific">Aspergillus granulosus</name>
    <dbReference type="NCBI Taxonomy" id="176169"/>
    <lineage>
        <taxon>Eukaryota</taxon>
        <taxon>Fungi</taxon>
        <taxon>Dikarya</taxon>
        <taxon>Ascomycota</taxon>
        <taxon>Pezizomycotina</taxon>
        <taxon>Eurotiomycetes</taxon>
        <taxon>Eurotiomycetidae</taxon>
        <taxon>Eurotiales</taxon>
        <taxon>Aspergillaceae</taxon>
        <taxon>Aspergillus</taxon>
        <taxon>Aspergillus subgen. Nidulantes</taxon>
    </lineage>
</organism>
<keyword evidence="4 7" id="KW-0472">Membrane</keyword>
<dbReference type="InterPro" id="IPR052337">
    <property type="entry name" value="SAT4-like"/>
</dbReference>
<evidence type="ECO:0000256" key="3">
    <source>
        <dbReference type="ARBA" id="ARBA00022989"/>
    </source>
</evidence>
<evidence type="ECO:0000256" key="6">
    <source>
        <dbReference type="SAM" id="MobiDB-lite"/>
    </source>
</evidence>
<reference evidence="9 10" key="1">
    <citation type="submission" date="2024-07" db="EMBL/GenBank/DDBJ databases">
        <title>Section-level genome sequencing and comparative genomics of Aspergillus sections Usti and Cavernicolus.</title>
        <authorList>
            <consortium name="Lawrence Berkeley National Laboratory"/>
            <person name="Nybo J.L."/>
            <person name="Vesth T.C."/>
            <person name="Theobald S."/>
            <person name="Frisvad J.C."/>
            <person name="Larsen T.O."/>
            <person name="Kjaerboelling I."/>
            <person name="Rothschild-Mancinelli K."/>
            <person name="Lyhne E.K."/>
            <person name="Kogle M.E."/>
            <person name="Barry K."/>
            <person name="Clum A."/>
            <person name="Na H."/>
            <person name="Ledsgaard L."/>
            <person name="Lin J."/>
            <person name="Lipzen A."/>
            <person name="Kuo A."/>
            <person name="Riley R."/>
            <person name="Mondo S."/>
            <person name="Labutti K."/>
            <person name="Haridas S."/>
            <person name="Pangalinan J."/>
            <person name="Salamov A.A."/>
            <person name="Simmons B.A."/>
            <person name="Magnuson J.K."/>
            <person name="Chen J."/>
            <person name="Drula E."/>
            <person name="Henrissat B."/>
            <person name="Wiebenga A."/>
            <person name="Lubbers R.J."/>
            <person name="Gomes A.C."/>
            <person name="Makela M.R."/>
            <person name="Stajich J."/>
            <person name="Grigoriev I.V."/>
            <person name="Mortensen U.H."/>
            <person name="De Vries R.P."/>
            <person name="Baker S.E."/>
            <person name="Andersen M.R."/>
        </authorList>
    </citation>
    <scope>NUCLEOTIDE SEQUENCE [LARGE SCALE GENOMIC DNA]</scope>
    <source>
        <strain evidence="9 10">CBS 588.65</strain>
    </source>
</reference>
<evidence type="ECO:0000256" key="1">
    <source>
        <dbReference type="ARBA" id="ARBA00004141"/>
    </source>
</evidence>
<dbReference type="Proteomes" id="UP001610334">
    <property type="component" value="Unassembled WGS sequence"/>
</dbReference>
<dbReference type="Pfam" id="PF20684">
    <property type="entry name" value="Fung_rhodopsin"/>
    <property type="match status" value="1"/>
</dbReference>
<dbReference type="InterPro" id="IPR049326">
    <property type="entry name" value="Rhodopsin_dom_fungi"/>
</dbReference>
<feature type="region of interest" description="Disordered" evidence="6">
    <location>
        <begin position="355"/>
        <end position="381"/>
    </location>
</feature>
<protein>
    <recommendedName>
        <fullName evidence="8">Rhodopsin domain-containing protein</fullName>
    </recommendedName>
</protein>
<feature type="compositionally biased region" description="Polar residues" evidence="6">
    <location>
        <begin position="355"/>
        <end position="367"/>
    </location>
</feature>
<evidence type="ECO:0000256" key="4">
    <source>
        <dbReference type="ARBA" id="ARBA00023136"/>
    </source>
</evidence>
<evidence type="ECO:0000256" key="7">
    <source>
        <dbReference type="SAM" id="Phobius"/>
    </source>
</evidence>
<feature type="transmembrane region" description="Helical" evidence="7">
    <location>
        <begin position="244"/>
        <end position="270"/>
    </location>
</feature>
<evidence type="ECO:0000256" key="2">
    <source>
        <dbReference type="ARBA" id="ARBA00022692"/>
    </source>
</evidence>
<comment type="subcellular location">
    <subcellularLocation>
        <location evidence="1">Membrane</location>
        <topology evidence="1">Multi-pass membrane protein</topology>
    </subcellularLocation>
</comment>